<dbReference type="HAMAP" id="MF_00582">
    <property type="entry name" value="UPF0215"/>
    <property type="match status" value="1"/>
</dbReference>
<reference evidence="2 3" key="1">
    <citation type="journal article" date="2018" name="Syst. Appl. Microbiol.">
        <title>A new symbiotic nanoarchaeote (Candidatus Nanoclepta minutus) and its host (Zestosphaera tikiterensis gen. nov., sp. nov.) from a New Zealand hot spring.</title>
        <authorList>
            <person name="St John E."/>
            <person name="Liu Y."/>
            <person name="Podar M."/>
            <person name="Stott M.B."/>
            <person name="Meneghin J."/>
            <person name="Chen Z."/>
            <person name="Lagutin K."/>
            <person name="Mitchell K."/>
            <person name="Reysenbach A.L."/>
        </authorList>
    </citation>
    <scope>NUCLEOTIDE SEQUENCE [LARGE SCALE GENOMIC DNA]</scope>
    <source>
        <strain evidence="2">NZ3</strain>
    </source>
</reference>
<protein>
    <recommendedName>
        <fullName evidence="1">UPF0215 protein BXU00_00980</fullName>
    </recommendedName>
</protein>
<dbReference type="PIRSF" id="PIRSF006380">
    <property type="entry name" value="UCP006380"/>
    <property type="match status" value="1"/>
</dbReference>
<dbReference type="PANTHER" id="PTHR39518">
    <property type="entry name" value="UPF0215 PROTEIN MJ1150"/>
    <property type="match status" value="1"/>
</dbReference>
<dbReference type="PANTHER" id="PTHR39518:SF2">
    <property type="entry name" value="UPF0215 PROTEIN MJ1150"/>
    <property type="match status" value="1"/>
</dbReference>
<comment type="caution">
    <text evidence="2">The sequence shown here is derived from an EMBL/GenBank/DDBJ whole genome shotgun (WGS) entry which is preliminary data.</text>
</comment>
<dbReference type="AlphaFoldDB" id="A0A397WNK8"/>
<proteinExistence type="inferred from homology"/>
<dbReference type="InterPro" id="IPR002802">
    <property type="entry name" value="Endo_dU"/>
</dbReference>
<name>A0A397WNK8_9ARCH</name>
<sequence length="192" mass="21817">MIKREIRIVGIDDGHFDKDKDDKALIVGVIMRGYGQIDGVLSNYVEVDGDDTTDKIIEMIRRTSHLNQIRIIMTNGISFAGFNIIDMNKIFEDLKLPIIAVIRKKPDMDKFIKALKKVKNYERKLEILKSLPEPKPIKTKYGLTYYQNVGISDEDAEEIIIKTSINSRIPEPVRVAHLVAMGVTLGYSRGKP</sequence>
<gene>
    <name evidence="2" type="ORF">BXU00_00980</name>
</gene>
<evidence type="ECO:0000256" key="1">
    <source>
        <dbReference type="HAMAP-Rule" id="MF_00582"/>
    </source>
</evidence>
<dbReference type="EMBL" id="MWMI01000001">
    <property type="protein sequence ID" value="RIB35660.1"/>
    <property type="molecule type" value="Genomic_DNA"/>
</dbReference>
<dbReference type="Pfam" id="PF01949">
    <property type="entry name" value="Endo_dU"/>
    <property type="match status" value="1"/>
</dbReference>
<organism evidence="2 3">
    <name type="scientific">Candidatus Nanoclepta minutus</name>
    <dbReference type="NCBI Taxonomy" id="1940235"/>
    <lineage>
        <taxon>Archaea</taxon>
        <taxon>Nanobdellota</taxon>
        <taxon>Candidatus Nanoclepta</taxon>
    </lineage>
</organism>
<accession>A0A397WNK8</accession>
<dbReference type="Proteomes" id="UP000266622">
    <property type="component" value="Unassembled WGS sequence"/>
</dbReference>
<evidence type="ECO:0000313" key="3">
    <source>
        <dbReference type="Proteomes" id="UP000266622"/>
    </source>
</evidence>
<evidence type="ECO:0000313" key="2">
    <source>
        <dbReference type="EMBL" id="RIB35660.1"/>
    </source>
</evidence>
<dbReference type="Gene3D" id="3.30.2170.10">
    <property type="entry name" value="archaeoglobus fulgidus dsm 4304 superfamily"/>
    <property type="match status" value="1"/>
</dbReference>
<comment type="similarity">
    <text evidence="1">Belongs to the UPF0215 family.</text>
</comment>